<dbReference type="GO" id="GO:0005634">
    <property type="term" value="C:nucleus"/>
    <property type="evidence" value="ECO:0007669"/>
    <property type="project" value="UniProtKB-SubCell"/>
</dbReference>
<dbReference type="OMA" id="CNTNAET"/>
<proteinExistence type="predicted"/>
<keyword evidence="4" id="KW-0804">Transcription</keyword>
<dbReference type="InterPro" id="IPR044810">
    <property type="entry name" value="WRKY_plant"/>
</dbReference>
<reference evidence="7" key="2">
    <citation type="submission" date="2022-03" db="EMBL/GenBank/DDBJ databases">
        <title>Draft title - Genomic analysis of global carrot germplasm unveils the trajectory of domestication and the origin of high carotenoid orange carrot.</title>
        <authorList>
            <person name="Iorizzo M."/>
            <person name="Ellison S."/>
            <person name="Senalik D."/>
            <person name="Macko-Podgorni A."/>
            <person name="Grzebelus D."/>
            <person name="Bostan H."/>
            <person name="Rolling W."/>
            <person name="Curaba J."/>
            <person name="Simon P."/>
        </authorList>
    </citation>
    <scope>NUCLEOTIDE SEQUENCE</scope>
    <source>
        <tissue evidence="7">Leaf</tissue>
    </source>
</reference>
<dbReference type="EMBL" id="CP093347">
    <property type="protein sequence ID" value="WOH01273.1"/>
    <property type="molecule type" value="Genomic_DNA"/>
</dbReference>
<dbReference type="OrthoDB" id="2021064at2759"/>
<name>A0A161YMB8_DAUCS</name>
<dbReference type="AlphaFoldDB" id="A0A161YMB8"/>
<dbReference type="PANTHER" id="PTHR31282">
    <property type="entry name" value="WRKY TRANSCRIPTION FACTOR 21-RELATED"/>
    <property type="match status" value="1"/>
</dbReference>
<dbReference type="SMART" id="SM00774">
    <property type="entry name" value="WRKY"/>
    <property type="match status" value="1"/>
</dbReference>
<feature type="compositionally biased region" description="Polar residues" evidence="6">
    <location>
        <begin position="84"/>
        <end position="97"/>
    </location>
</feature>
<feature type="region of interest" description="Disordered" evidence="6">
    <location>
        <begin position="84"/>
        <end position="105"/>
    </location>
</feature>
<dbReference type="Gramene" id="KZM94799">
    <property type="protein sequence ID" value="KZM94799"/>
    <property type="gene ID" value="DCAR_018041"/>
</dbReference>
<protein>
    <submittedName>
        <fullName evidence="7">Uncharacterized protein</fullName>
    </submittedName>
</protein>
<accession>A0A161YMB8</accession>
<dbReference type="Proteomes" id="UP000077755">
    <property type="component" value="Chromosome 5"/>
</dbReference>
<dbReference type="Pfam" id="PF03106">
    <property type="entry name" value="WRKY"/>
    <property type="match status" value="1"/>
</dbReference>
<keyword evidence="5" id="KW-0539">Nucleus</keyword>
<dbReference type="SUPFAM" id="SSF118290">
    <property type="entry name" value="WRKY DNA-binding domain"/>
    <property type="match status" value="1"/>
</dbReference>
<evidence type="ECO:0000256" key="5">
    <source>
        <dbReference type="ARBA" id="ARBA00023242"/>
    </source>
</evidence>
<keyword evidence="2" id="KW-0805">Transcription regulation</keyword>
<evidence type="ECO:0000256" key="2">
    <source>
        <dbReference type="ARBA" id="ARBA00023015"/>
    </source>
</evidence>
<dbReference type="InterPro" id="IPR003657">
    <property type="entry name" value="WRKY_dom"/>
</dbReference>
<evidence type="ECO:0000256" key="1">
    <source>
        <dbReference type="ARBA" id="ARBA00004123"/>
    </source>
</evidence>
<evidence type="ECO:0000313" key="8">
    <source>
        <dbReference type="Proteomes" id="UP000077755"/>
    </source>
</evidence>
<dbReference type="GO" id="GO:0043565">
    <property type="term" value="F:sequence-specific DNA binding"/>
    <property type="evidence" value="ECO:0007669"/>
    <property type="project" value="InterPro"/>
</dbReference>
<comment type="subcellular location">
    <subcellularLocation>
        <location evidence="1">Nucleus</location>
    </subcellularLocation>
</comment>
<keyword evidence="3" id="KW-0238">DNA-binding</keyword>
<evidence type="ECO:0000256" key="6">
    <source>
        <dbReference type="SAM" id="MobiDB-lite"/>
    </source>
</evidence>
<dbReference type="PROSITE" id="PS50811">
    <property type="entry name" value="WRKY"/>
    <property type="match status" value="1"/>
</dbReference>
<evidence type="ECO:0000256" key="3">
    <source>
        <dbReference type="ARBA" id="ARBA00023125"/>
    </source>
</evidence>
<dbReference type="Gene3D" id="2.20.25.80">
    <property type="entry name" value="WRKY domain"/>
    <property type="match status" value="1"/>
</dbReference>
<evidence type="ECO:0000313" key="7">
    <source>
        <dbReference type="EMBL" id="WOH01273.1"/>
    </source>
</evidence>
<dbReference type="KEGG" id="dcr:108220132"/>
<gene>
    <name evidence="7" type="ORF">DCAR_0520655</name>
</gene>
<keyword evidence="8" id="KW-1185">Reference proteome</keyword>
<organism evidence="7 8">
    <name type="scientific">Daucus carota subsp. sativus</name>
    <name type="common">Carrot</name>
    <dbReference type="NCBI Taxonomy" id="79200"/>
    <lineage>
        <taxon>Eukaryota</taxon>
        <taxon>Viridiplantae</taxon>
        <taxon>Streptophyta</taxon>
        <taxon>Embryophyta</taxon>
        <taxon>Tracheophyta</taxon>
        <taxon>Spermatophyta</taxon>
        <taxon>Magnoliopsida</taxon>
        <taxon>eudicotyledons</taxon>
        <taxon>Gunneridae</taxon>
        <taxon>Pentapetalae</taxon>
        <taxon>asterids</taxon>
        <taxon>campanulids</taxon>
        <taxon>Apiales</taxon>
        <taxon>Apiaceae</taxon>
        <taxon>Apioideae</taxon>
        <taxon>Scandiceae</taxon>
        <taxon>Daucinae</taxon>
        <taxon>Daucus</taxon>
        <taxon>Daucus sect. Daucus</taxon>
    </lineage>
</organism>
<sequence length="318" mass="35692">MAATSPEHSWGTKRKRVIKELVQGRDIATQLQDLLLLGNNCSSDHGVQELAMKICTSFSQSLSVLNSCAQIHGSDFGSASSGLLASQDSGESVNRSTSKSRRGCYKRRKTLDSRRSVSSKLEDGYSWRKYGQKGILNSKYPRCYFRCTYKHEQGCQALKQVQQLEDDKRMYNITYFGQHTCKKSTDIMKAAQTTPEPNSLLNTCSLYDMEPKLSQNENKEEPSDDQLFTDPLLDSDISWQDNVKGLRLSDKPPMFLFSELGTDNLENRVDTSAGYLCGSPNSYGLDAGMDMSLIRSLQFDNWDFHCDQILSSELQAGS</sequence>
<reference evidence="7" key="1">
    <citation type="journal article" date="2016" name="Nat. Genet.">
        <title>A high-quality carrot genome assembly provides new insights into carotenoid accumulation and asterid genome evolution.</title>
        <authorList>
            <person name="Iorizzo M."/>
            <person name="Ellison S."/>
            <person name="Senalik D."/>
            <person name="Zeng P."/>
            <person name="Satapoomin P."/>
            <person name="Huang J."/>
            <person name="Bowman M."/>
            <person name="Iovene M."/>
            <person name="Sanseverino W."/>
            <person name="Cavagnaro P."/>
            <person name="Yildiz M."/>
            <person name="Macko-Podgorni A."/>
            <person name="Moranska E."/>
            <person name="Grzebelus E."/>
            <person name="Grzebelus D."/>
            <person name="Ashrafi H."/>
            <person name="Zheng Z."/>
            <person name="Cheng S."/>
            <person name="Spooner D."/>
            <person name="Van Deynze A."/>
            <person name="Simon P."/>
        </authorList>
    </citation>
    <scope>NUCLEOTIDE SEQUENCE</scope>
    <source>
        <tissue evidence="7">Leaf</tissue>
    </source>
</reference>
<dbReference type="InterPro" id="IPR036576">
    <property type="entry name" value="WRKY_dom_sf"/>
</dbReference>
<evidence type="ECO:0000256" key="4">
    <source>
        <dbReference type="ARBA" id="ARBA00023163"/>
    </source>
</evidence>
<dbReference type="GO" id="GO:0003700">
    <property type="term" value="F:DNA-binding transcription factor activity"/>
    <property type="evidence" value="ECO:0007669"/>
    <property type="project" value="InterPro"/>
</dbReference>